<sequence>MLQIRVAPSRALTRRREPPSAKLLPFVNRRSYAAGRKKISLAATTKNLTRLAAIKQVWKAFRGAVTSAEVKACKNDIERRNLLWSKKTQIESTLPTKSFESVYGISRRLWEKGILFDLPKGKEFKDILFANQGTMLSQMEAPPPLWILTEIKEMQQRDVEKEKEFEKDLINPLKAKDETEIVQITEAAKIVKEKPSTSSTQPEGKSEQPDSESAKENQLLRDEADADDGLFQYPTIVARKEFSESKNSPDSSDDSKSSKSPKSTESSEGLEDSDISDILDKGPAPEADRETKEDLFEIPASIKKQVEEIYLLEDIAARIMKQLTIDEPPEVVKKMEELKELSKVLREEDMRPDMKPVSYPSQASYAVLSEATALLEEAAFSYVARTMPLVVTWPSFDSPEAQEYKKWISLINRLSRHLHKSGKTKHTLPPRFVELSTYGDVIRNAAAHRIQINAPKMNQLLAHAKQWVDVLEVPETAAKFERLQERAAKMQTEMEEALKPVSEEVMASLDRIRRRWGTVQKFEQQILDIQSKIAREKSEILNEEDCIKDTLKKGQTIRVSQGKLFSRDEMRKYVHVAPVPVQEIPEPPPEPTPAADDTVKPSTEQTIDAVKLPKAAQEVVQEVVQDAPPPRISFGKPKKKTLVELSQTEIKEMLVIESESFTGADQKHLSRDRAGGLVSFSKDTLATIPETESDETPAVASVKREPELLKKEPESKPASETEKPQSSPEVSNLPKEDDVDAPKKSGSMWYNPLSWFK</sequence>
<name>A0AAV9UGR2_9PEZI</name>
<dbReference type="AlphaFoldDB" id="A0AAV9UGR2"/>
<feature type="region of interest" description="Disordered" evidence="1">
    <location>
        <begin position="581"/>
        <end position="602"/>
    </location>
</feature>
<feature type="compositionally biased region" description="Basic and acidic residues" evidence="1">
    <location>
        <begin position="204"/>
        <end position="217"/>
    </location>
</feature>
<keyword evidence="3" id="KW-1185">Reference proteome</keyword>
<proteinExistence type="predicted"/>
<feature type="region of interest" description="Disordered" evidence="1">
    <location>
        <begin position="240"/>
        <end position="293"/>
    </location>
</feature>
<dbReference type="Proteomes" id="UP001375240">
    <property type="component" value="Unassembled WGS sequence"/>
</dbReference>
<dbReference type="EMBL" id="JAVHNQ010000007">
    <property type="protein sequence ID" value="KAK6341618.1"/>
    <property type="molecule type" value="Genomic_DNA"/>
</dbReference>
<feature type="region of interest" description="Disordered" evidence="1">
    <location>
        <begin position="190"/>
        <end position="217"/>
    </location>
</feature>
<feature type="compositionally biased region" description="Acidic residues" evidence="1">
    <location>
        <begin position="268"/>
        <end position="277"/>
    </location>
</feature>
<feature type="compositionally biased region" description="Basic and acidic residues" evidence="1">
    <location>
        <begin position="702"/>
        <end position="723"/>
    </location>
</feature>
<feature type="region of interest" description="Disordered" evidence="1">
    <location>
        <begin position="685"/>
        <end position="757"/>
    </location>
</feature>
<gene>
    <name evidence="2" type="ORF">TWF696_008689</name>
</gene>
<feature type="compositionally biased region" description="Low complexity" evidence="1">
    <location>
        <begin position="258"/>
        <end position="267"/>
    </location>
</feature>
<comment type="caution">
    <text evidence="2">The sequence shown here is derived from an EMBL/GenBank/DDBJ whole genome shotgun (WGS) entry which is preliminary data.</text>
</comment>
<evidence type="ECO:0000256" key="1">
    <source>
        <dbReference type="SAM" id="MobiDB-lite"/>
    </source>
</evidence>
<organism evidence="2 3">
    <name type="scientific">Orbilia brochopaga</name>
    <dbReference type="NCBI Taxonomy" id="3140254"/>
    <lineage>
        <taxon>Eukaryota</taxon>
        <taxon>Fungi</taxon>
        <taxon>Dikarya</taxon>
        <taxon>Ascomycota</taxon>
        <taxon>Pezizomycotina</taxon>
        <taxon>Orbiliomycetes</taxon>
        <taxon>Orbiliales</taxon>
        <taxon>Orbiliaceae</taxon>
        <taxon>Orbilia</taxon>
    </lineage>
</organism>
<protein>
    <submittedName>
        <fullName evidence="2">Uncharacterized protein</fullName>
    </submittedName>
</protein>
<evidence type="ECO:0000313" key="2">
    <source>
        <dbReference type="EMBL" id="KAK6341618.1"/>
    </source>
</evidence>
<reference evidence="2 3" key="1">
    <citation type="submission" date="2019-10" db="EMBL/GenBank/DDBJ databases">
        <authorList>
            <person name="Palmer J.M."/>
        </authorList>
    </citation>
    <scope>NUCLEOTIDE SEQUENCE [LARGE SCALE GENOMIC DNA]</scope>
    <source>
        <strain evidence="2 3">TWF696</strain>
    </source>
</reference>
<feature type="compositionally biased region" description="Basic and acidic residues" evidence="1">
    <location>
        <begin position="734"/>
        <end position="743"/>
    </location>
</feature>
<accession>A0AAV9UGR2</accession>
<evidence type="ECO:0000313" key="3">
    <source>
        <dbReference type="Proteomes" id="UP001375240"/>
    </source>
</evidence>